<organism evidence="2 3">
    <name type="scientific">Panicum hallii var. hallii</name>
    <dbReference type="NCBI Taxonomy" id="1504633"/>
    <lineage>
        <taxon>Eukaryota</taxon>
        <taxon>Viridiplantae</taxon>
        <taxon>Streptophyta</taxon>
        <taxon>Embryophyta</taxon>
        <taxon>Tracheophyta</taxon>
        <taxon>Spermatophyta</taxon>
        <taxon>Magnoliopsida</taxon>
        <taxon>Liliopsida</taxon>
        <taxon>Poales</taxon>
        <taxon>Poaceae</taxon>
        <taxon>PACMAD clade</taxon>
        <taxon>Panicoideae</taxon>
        <taxon>Panicodae</taxon>
        <taxon>Paniceae</taxon>
        <taxon>Panicinae</taxon>
        <taxon>Panicum</taxon>
        <taxon>Panicum sect. Panicum</taxon>
    </lineage>
</organism>
<name>A0A2T7CRP0_9POAL</name>
<protein>
    <submittedName>
        <fullName evidence="2">Uncharacterized protein</fullName>
    </submittedName>
</protein>
<dbReference type="EMBL" id="CM009755">
    <property type="protein sequence ID" value="PUZ46002.1"/>
    <property type="molecule type" value="Genomic_DNA"/>
</dbReference>
<feature type="compositionally biased region" description="Basic and acidic residues" evidence="1">
    <location>
        <begin position="133"/>
        <end position="147"/>
    </location>
</feature>
<evidence type="ECO:0000313" key="2">
    <source>
        <dbReference type="EMBL" id="PUZ46002.1"/>
    </source>
</evidence>
<dbReference type="Gramene" id="PUZ46002">
    <property type="protein sequence ID" value="PUZ46002"/>
    <property type="gene ID" value="GQ55_7G012100"/>
</dbReference>
<feature type="region of interest" description="Disordered" evidence="1">
    <location>
        <begin position="1"/>
        <end position="33"/>
    </location>
</feature>
<reference evidence="2 3" key="1">
    <citation type="submission" date="2018-04" db="EMBL/GenBank/DDBJ databases">
        <title>WGS assembly of Panicum hallii var. hallii HAL2.</title>
        <authorList>
            <person name="Lovell J."/>
            <person name="Jenkins J."/>
            <person name="Lowry D."/>
            <person name="Mamidi S."/>
            <person name="Sreedasyam A."/>
            <person name="Weng X."/>
            <person name="Barry K."/>
            <person name="Bonette J."/>
            <person name="Campitelli B."/>
            <person name="Daum C."/>
            <person name="Gordon S."/>
            <person name="Gould B."/>
            <person name="Lipzen A."/>
            <person name="MacQueen A."/>
            <person name="Palacio-Mejia J."/>
            <person name="Plott C."/>
            <person name="Shakirov E."/>
            <person name="Shu S."/>
            <person name="Yoshinaga Y."/>
            <person name="Zane M."/>
            <person name="Rokhsar D."/>
            <person name="Grimwood J."/>
            <person name="Schmutz J."/>
            <person name="Juenger T."/>
        </authorList>
    </citation>
    <scope>NUCLEOTIDE SEQUENCE [LARGE SCALE GENOMIC DNA]</scope>
    <source>
        <strain evidence="3">cv. HAL2</strain>
    </source>
</reference>
<proteinExistence type="predicted"/>
<feature type="region of interest" description="Disordered" evidence="1">
    <location>
        <begin position="75"/>
        <end position="164"/>
    </location>
</feature>
<dbReference type="Proteomes" id="UP000244336">
    <property type="component" value="Chromosome 7"/>
</dbReference>
<evidence type="ECO:0000313" key="3">
    <source>
        <dbReference type="Proteomes" id="UP000244336"/>
    </source>
</evidence>
<sequence length="207" mass="23280">MVALSWWGRNEGQHGARSGGLRESSPQGHGAHVQEVGWVGGGVRQGMVATCGGRWLWWEEEDGEEREGVLARAVPCGSEGRGVRRQGAEAGVGRGRRQWQREEEGWGAGGSATEREEGEGEEEGEEKKRKREKEKGKWKERKGKESKSGSQRRSRRWSGTRSCRPCGVRRDVQIKEKVLVGFGAGKWELDRLKRVFENEFFTGDLSW</sequence>
<accession>A0A2T7CRP0</accession>
<gene>
    <name evidence="2" type="ORF">GQ55_7G012100</name>
</gene>
<evidence type="ECO:0000256" key="1">
    <source>
        <dbReference type="SAM" id="MobiDB-lite"/>
    </source>
</evidence>
<dbReference type="AlphaFoldDB" id="A0A2T7CRP0"/>
<keyword evidence="3" id="KW-1185">Reference proteome</keyword>